<dbReference type="InterPro" id="IPR011333">
    <property type="entry name" value="SKP1/BTB/POZ_sf"/>
</dbReference>
<dbReference type="SMART" id="SM00225">
    <property type="entry name" value="BTB"/>
    <property type="match status" value="1"/>
</dbReference>
<dbReference type="PANTHER" id="PTHR45632">
    <property type="entry name" value="LD33804P"/>
    <property type="match status" value="1"/>
</dbReference>
<name>A0A7D9HDR8_PARCT</name>
<dbReference type="Pfam" id="PF00651">
    <property type="entry name" value="BTB"/>
    <property type="match status" value="1"/>
</dbReference>
<proteinExistence type="predicted"/>
<dbReference type="SUPFAM" id="SSF54695">
    <property type="entry name" value="POZ domain"/>
    <property type="match status" value="1"/>
</dbReference>
<dbReference type="Pfam" id="PF07707">
    <property type="entry name" value="BACK"/>
    <property type="match status" value="1"/>
</dbReference>
<dbReference type="AlphaFoldDB" id="A0A7D9HDR8"/>
<keyword evidence="2" id="KW-1185">Reference proteome</keyword>
<dbReference type="Gene3D" id="1.25.40.420">
    <property type="match status" value="1"/>
</dbReference>
<dbReference type="PANTHER" id="PTHR45632:SF3">
    <property type="entry name" value="KELCH-LIKE PROTEIN 32"/>
    <property type="match status" value="1"/>
</dbReference>
<dbReference type="Pfam" id="PF01344">
    <property type="entry name" value="Kelch_1"/>
    <property type="match status" value="1"/>
</dbReference>
<sequence>MEYCFKNETYSNEFFAQLNTLRKSGVFCDVILVSSDGIEFPVHRAVLTAGCMYFNALFTINMLEKQQTRVHLKTVPSSALSEVLDYIYSGSLRVTKESVAEFIFTSSMFLLLDLTEYCWDVFVKTLDLKNCISRKILADSISSASIANTVTHFVLKNFVNLDFQSLAECPVTILREMLSCDEFVVCSELEVLGILVKWILARYFISEQDDTVILHEDATNISNLGEELLPLVRFKFIPLTREELTAFLESFALSKHPWLRNAVLERLETNSGSSEARLSYREVDVILVVGGQGESSVLNQVCAYVPSSDQWLQAVPMQHPRRSFGLVSTDNALYAVGGTMEKSADTPVSFIERYDTRKDVWEEIHVTSRELERDNAGVVGSHDQIVISGGFAFTSCSVTSSVAELNPANGEWRELASLHTAREGHVAIVDDVSIYVIGGKNQSRYLASVERYDKDTETWKVLAPLNNSRTHACAVWYKNNLYVFGGYDGENVLNSVEVYDPNTDRWQLLPSSMTTARMKFTVSLCGDEAFVIGGMTGSRGPMTCEVEKFNLLNSTWSNVSSMDEKKMELNCAKLSLPNNLIASFVRE</sequence>
<accession>A0A7D9HDR8</accession>
<reference evidence="1" key="1">
    <citation type="submission" date="2020-04" db="EMBL/GenBank/DDBJ databases">
        <authorList>
            <person name="Alioto T."/>
            <person name="Alioto T."/>
            <person name="Gomez Garrido J."/>
        </authorList>
    </citation>
    <scope>NUCLEOTIDE SEQUENCE</scope>
    <source>
        <strain evidence="1">A484AB</strain>
    </source>
</reference>
<dbReference type="SMART" id="SM00612">
    <property type="entry name" value="Kelch"/>
    <property type="match status" value="6"/>
</dbReference>
<dbReference type="SUPFAM" id="SSF117281">
    <property type="entry name" value="Kelch motif"/>
    <property type="match status" value="2"/>
</dbReference>
<dbReference type="Pfam" id="PF24681">
    <property type="entry name" value="Kelch_KLHDC2_KLHL20_DRC7"/>
    <property type="match status" value="1"/>
</dbReference>
<evidence type="ECO:0000313" key="2">
    <source>
        <dbReference type="Proteomes" id="UP001152795"/>
    </source>
</evidence>
<dbReference type="PIRSF" id="PIRSF037037">
    <property type="entry name" value="Kelch-like_protein_gigaxonin"/>
    <property type="match status" value="1"/>
</dbReference>
<evidence type="ECO:0000313" key="1">
    <source>
        <dbReference type="EMBL" id="CAB3980147.1"/>
    </source>
</evidence>
<comment type="caution">
    <text evidence="1">The sequence shown here is derived from an EMBL/GenBank/DDBJ whole genome shotgun (WGS) entry which is preliminary data.</text>
</comment>
<dbReference type="Proteomes" id="UP001152795">
    <property type="component" value="Unassembled WGS sequence"/>
</dbReference>
<gene>
    <name evidence="1" type="ORF">PACLA_8A037514</name>
</gene>
<dbReference type="InterPro" id="IPR015915">
    <property type="entry name" value="Kelch-typ_b-propeller"/>
</dbReference>
<dbReference type="Gene3D" id="3.30.710.10">
    <property type="entry name" value="Potassium Channel Kv1.1, Chain A"/>
    <property type="match status" value="1"/>
</dbReference>
<dbReference type="PROSITE" id="PS50097">
    <property type="entry name" value="BTB"/>
    <property type="match status" value="1"/>
</dbReference>
<dbReference type="OrthoDB" id="45365at2759"/>
<dbReference type="EMBL" id="CACRXK020000261">
    <property type="protein sequence ID" value="CAB3980147.1"/>
    <property type="molecule type" value="Genomic_DNA"/>
</dbReference>
<organism evidence="1 2">
    <name type="scientific">Paramuricea clavata</name>
    <name type="common">Red gorgonian</name>
    <name type="synonym">Violescent sea-whip</name>
    <dbReference type="NCBI Taxonomy" id="317549"/>
    <lineage>
        <taxon>Eukaryota</taxon>
        <taxon>Metazoa</taxon>
        <taxon>Cnidaria</taxon>
        <taxon>Anthozoa</taxon>
        <taxon>Octocorallia</taxon>
        <taxon>Malacalcyonacea</taxon>
        <taxon>Plexauridae</taxon>
        <taxon>Paramuricea</taxon>
    </lineage>
</organism>
<protein>
    <submittedName>
        <fullName evidence="1">Kelch 12</fullName>
    </submittedName>
</protein>
<dbReference type="InterPro" id="IPR000210">
    <property type="entry name" value="BTB/POZ_dom"/>
</dbReference>
<dbReference type="InterPro" id="IPR011705">
    <property type="entry name" value="BACK"/>
</dbReference>
<dbReference type="InterPro" id="IPR017096">
    <property type="entry name" value="BTB-kelch_protein"/>
</dbReference>
<dbReference type="Gene3D" id="2.120.10.80">
    <property type="entry name" value="Kelch-type beta propeller"/>
    <property type="match status" value="1"/>
</dbReference>
<dbReference type="InterPro" id="IPR006652">
    <property type="entry name" value="Kelch_1"/>
</dbReference>